<evidence type="ECO:0000256" key="1">
    <source>
        <dbReference type="SAM" id="SignalP"/>
    </source>
</evidence>
<name>A0A1N7K6Y7_9FLAO</name>
<keyword evidence="4" id="KW-1185">Reference proteome</keyword>
<protein>
    <recommendedName>
        <fullName evidence="2">DUF4468 domain-containing protein</fullName>
    </recommendedName>
</protein>
<feature type="chain" id="PRO_5012297742" description="DUF4468 domain-containing protein" evidence="1">
    <location>
        <begin position="23"/>
        <end position="200"/>
    </location>
</feature>
<feature type="signal peptide" evidence="1">
    <location>
        <begin position="1"/>
        <end position="22"/>
    </location>
</feature>
<dbReference type="EMBL" id="FTOL01000001">
    <property type="protein sequence ID" value="SIS57343.1"/>
    <property type="molecule type" value="Genomic_DNA"/>
</dbReference>
<dbReference type="InterPro" id="IPR027823">
    <property type="entry name" value="DUF4468"/>
</dbReference>
<dbReference type="AlphaFoldDB" id="A0A1N7K6Y7"/>
<dbReference type="Proteomes" id="UP000186744">
    <property type="component" value="Unassembled WGS sequence"/>
</dbReference>
<dbReference type="OrthoDB" id="708866at2"/>
<accession>A0A1N7K6Y7</accession>
<gene>
    <name evidence="3" type="ORF">SAMN05421786_101278</name>
</gene>
<sequence>MKRRNYAFYTLLFLVFSNNVFSQEANPTETPSPTEFIVNNEQQLTDFIVIPCEGKAREELYKKIVEWINKTYNKPNEVIKAQVENNYIRFQGLESKGYCRKPMVLICEDIRYEIEISVKDGKYKFDVVKLESAETSKYGNIIGWSEITFKKGWMNFKSNGEVRDQYKDTMPKIARYINSLNQNLHDYIYNQNETAKSNNW</sequence>
<dbReference type="STRING" id="373668.SAMN05421786_101278"/>
<evidence type="ECO:0000313" key="4">
    <source>
        <dbReference type="Proteomes" id="UP000186744"/>
    </source>
</evidence>
<feature type="domain" description="DUF4468" evidence="2">
    <location>
        <begin position="49"/>
        <end position="129"/>
    </location>
</feature>
<organism evidence="3 4">
    <name type="scientific">Chryseobacterium ureilyticum</name>
    <dbReference type="NCBI Taxonomy" id="373668"/>
    <lineage>
        <taxon>Bacteria</taxon>
        <taxon>Pseudomonadati</taxon>
        <taxon>Bacteroidota</taxon>
        <taxon>Flavobacteriia</taxon>
        <taxon>Flavobacteriales</taxon>
        <taxon>Weeksellaceae</taxon>
        <taxon>Chryseobacterium group</taxon>
        <taxon>Chryseobacterium</taxon>
    </lineage>
</organism>
<dbReference type="Gene3D" id="3.30.530.80">
    <property type="match status" value="1"/>
</dbReference>
<proteinExistence type="predicted"/>
<reference evidence="4" key="1">
    <citation type="submission" date="2017-01" db="EMBL/GenBank/DDBJ databases">
        <authorList>
            <person name="Varghese N."/>
            <person name="Submissions S."/>
        </authorList>
    </citation>
    <scope>NUCLEOTIDE SEQUENCE [LARGE SCALE GENOMIC DNA]</scope>
    <source>
        <strain evidence="4">DSM 18017</strain>
    </source>
</reference>
<keyword evidence="1" id="KW-0732">Signal</keyword>
<evidence type="ECO:0000313" key="3">
    <source>
        <dbReference type="EMBL" id="SIS57343.1"/>
    </source>
</evidence>
<evidence type="ECO:0000259" key="2">
    <source>
        <dbReference type="Pfam" id="PF14730"/>
    </source>
</evidence>
<dbReference type="Pfam" id="PF14730">
    <property type="entry name" value="DUF4468"/>
    <property type="match status" value="1"/>
</dbReference>
<dbReference type="RefSeq" id="WP_076549321.1">
    <property type="nucleotide sequence ID" value="NZ_FTOL01000001.1"/>
</dbReference>